<dbReference type="EMBL" id="SPSG01003060">
    <property type="protein sequence ID" value="TFU68293.1"/>
    <property type="molecule type" value="Genomic_DNA"/>
</dbReference>
<evidence type="ECO:0000256" key="1">
    <source>
        <dbReference type="SAM" id="Phobius"/>
    </source>
</evidence>
<protein>
    <submittedName>
        <fullName evidence="2">Uncharacterized protein</fullName>
    </submittedName>
</protein>
<dbReference type="RefSeq" id="WP_147838844.1">
    <property type="nucleotide sequence ID" value="NZ_SPSG02000061.1"/>
</dbReference>
<comment type="caution">
    <text evidence="2">The sequence shown here is derived from an EMBL/GenBank/DDBJ whole genome shotgun (WGS) entry which is preliminary data.</text>
</comment>
<sequence length="132" mass="15020">MLQQTPVFQLPMIFSKRLFGIKFITMITLSIFNTLTLGPIYGSGQDRTGRDGTDYAEVYNLKNDEDKSSYKLQLGMGINDIDSQIIRINSGPGYTLGIIKNTGFVRAQWLLDHDKSEFCNFKFQSWENHAAL</sequence>
<proteinExistence type="predicted"/>
<evidence type="ECO:0000313" key="2">
    <source>
        <dbReference type="EMBL" id="TFU68293.1"/>
    </source>
</evidence>
<keyword evidence="1" id="KW-0472">Membrane</keyword>
<feature type="transmembrane region" description="Helical" evidence="1">
    <location>
        <begin position="20"/>
        <end position="41"/>
    </location>
</feature>
<dbReference type="AlphaFoldDB" id="A0A9X8VEQ5"/>
<keyword evidence="1" id="KW-1133">Transmembrane helix</keyword>
<name>A0A9X8VEQ5_SERMA</name>
<gene>
    <name evidence="2" type="ORF">E0L31_22825</name>
</gene>
<keyword evidence="1" id="KW-0812">Transmembrane</keyword>
<organism evidence="2">
    <name type="scientific">Serratia marcescens</name>
    <dbReference type="NCBI Taxonomy" id="615"/>
    <lineage>
        <taxon>Bacteria</taxon>
        <taxon>Pseudomonadati</taxon>
        <taxon>Pseudomonadota</taxon>
        <taxon>Gammaproteobacteria</taxon>
        <taxon>Enterobacterales</taxon>
        <taxon>Yersiniaceae</taxon>
        <taxon>Serratia</taxon>
    </lineage>
</organism>
<reference evidence="2" key="1">
    <citation type="submission" date="2019-03" db="EMBL/GenBank/DDBJ databases">
        <title>Serratia marcescens strain N2 draft genome.</title>
        <authorList>
            <person name="Yassin A."/>
            <person name="El-Kenawy N."/>
            <person name="Youssef N.H."/>
        </authorList>
    </citation>
    <scope>NUCLEOTIDE SEQUENCE [LARGE SCALE GENOMIC DNA]</scope>
    <source>
        <strain evidence="2">N2</strain>
    </source>
</reference>
<accession>A0A9X8VEQ5</accession>